<name>X1J9Z4_9ZZZZ</name>
<accession>X1J9Z4</accession>
<gene>
    <name evidence="1" type="ORF">S03H2_57046</name>
</gene>
<sequence>MGIKDKQTYGEYYWAMNVEAQGVFDEEIESAFAPYFRGLFADFPEISTLPTGTEKFIRTLAEPPSAGFGGFALGVGVEMVDETLHSLLTPAMKMMTRAVNKRGLETWLTSEQANKLFREDKISEELWSSITMSEGYEPVLGRLLYQSQAPYPSLPDLIRYSRYHGEPDAPWSEIQKWFEVDARDWPVWKWLNQQQLTTLQAQTLFRRDLITGYDLDTTLARIGWDVYDRPLIEELGWSIPNA</sequence>
<comment type="caution">
    <text evidence="1">The sequence shown here is derived from an EMBL/GenBank/DDBJ whole genome shotgun (WGS) entry which is preliminary data.</text>
</comment>
<protein>
    <submittedName>
        <fullName evidence="1">Uncharacterized protein</fullName>
    </submittedName>
</protein>
<reference evidence="1" key="1">
    <citation type="journal article" date="2014" name="Front. Microbiol.">
        <title>High frequency of phylogenetically diverse reductive dehalogenase-homologous genes in deep subseafloor sedimentary metagenomes.</title>
        <authorList>
            <person name="Kawai M."/>
            <person name="Futagami T."/>
            <person name="Toyoda A."/>
            <person name="Takaki Y."/>
            <person name="Nishi S."/>
            <person name="Hori S."/>
            <person name="Arai W."/>
            <person name="Tsubouchi T."/>
            <person name="Morono Y."/>
            <person name="Uchiyama I."/>
            <person name="Ito T."/>
            <person name="Fujiyama A."/>
            <person name="Inagaki F."/>
            <person name="Takami H."/>
        </authorList>
    </citation>
    <scope>NUCLEOTIDE SEQUENCE</scope>
    <source>
        <strain evidence="1">Expedition CK06-06</strain>
    </source>
</reference>
<evidence type="ECO:0000313" key="1">
    <source>
        <dbReference type="EMBL" id="GAH78325.1"/>
    </source>
</evidence>
<organism evidence="1">
    <name type="scientific">marine sediment metagenome</name>
    <dbReference type="NCBI Taxonomy" id="412755"/>
    <lineage>
        <taxon>unclassified sequences</taxon>
        <taxon>metagenomes</taxon>
        <taxon>ecological metagenomes</taxon>
    </lineage>
</organism>
<feature type="non-terminal residue" evidence="1">
    <location>
        <position position="242"/>
    </location>
</feature>
<dbReference type="AlphaFoldDB" id="X1J9Z4"/>
<dbReference type="EMBL" id="BARU01036540">
    <property type="protein sequence ID" value="GAH78325.1"/>
    <property type="molecule type" value="Genomic_DNA"/>
</dbReference>
<proteinExistence type="predicted"/>